<dbReference type="Gene3D" id="2.60.40.680">
    <property type="match status" value="1"/>
</dbReference>
<comment type="caution">
    <text evidence="3">The sequence shown here is derived from an EMBL/GenBank/DDBJ whole genome shotgun (WGS) entry which is preliminary data.</text>
</comment>
<keyword evidence="1" id="KW-0812">Transmembrane</keyword>
<evidence type="ECO:0000256" key="1">
    <source>
        <dbReference type="SAM" id="Phobius"/>
    </source>
</evidence>
<feature type="transmembrane region" description="Helical" evidence="1">
    <location>
        <begin position="29"/>
        <end position="47"/>
    </location>
</feature>
<dbReference type="EMBL" id="PFOB01000052">
    <property type="protein sequence ID" value="PIZ62539.1"/>
    <property type="molecule type" value="Genomic_DNA"/>
</dbReference>
<evidence type="ECO:0000259" key="2">
    <source>
        <dbReference type="Pfam" id="PF00963"/>
    </source>
</evidence>
<dbReference type="GO" id="GO:0000272">
    <property type="term" value="P:polysaccharide catabolic process"/>
    <property type="evidence" value="ECO:0007669"/>
    <property type="project" value="InterPro"/>
</dbReference>
<keyword evidence="1" id="KW-0472">Membrane</keyword>
<reference evidence="4" key="1">
    <citation type="submission" date="2017-09" db="EMBL/GenBank/DDBJ databases">
        <title>Depth-based differentiation of microbial function through sediment-hosted aquifers and enrichment of novel symbionts in the deep terrestrial subsurface.</title>
        <authorList>
            <person name="Probst A.J."/>
            <person name="Ladd B."/>
            <person name="Jarett J.K."/>
            <person name="Geller-Mcgrath D.E."/>
            <person name="Sieber C.M.K."/>
            <person name="Emerson J.B."/>
            <person name="Anantharaman K."/>
            <person name="Thomas B.C."/>
            <person name="Malmstrom R."/>
            <person name="Stieglmeier M."/>
            <person name="Klingl A."/>
            <person name="Woyke T."/>
            <person name="Ryan C.M."/>
            <person name="Banfield J.F."/>
        </authorList>
    </citation>
    <scope>NUCLEOTIDE SEQUENCE [LARGE SCALE GENOMIC DNA]</scope>
</reference>
<evidence type="ECO:0000313" key="3">
    <source>
        <dbReference type="EMBL" id="PIZ62539.1"/>
    </source>
</evidence>
<feature type="domain" description="Cohesin" evidence="2">
    <location>
        <begin position="92"/>
        <end position="198"/>
    </location>
</feature>
<keyword evidence="1" id="KW-1133">Transmembrane helix</keyword>
<gene>
    <name evidence="3" type="ORF">COY16_04080</name>
</gene>
<dbReference type="GO" id="GO:0030246">
    <property type="term" value="F:carbohydrate binding"/>
    <property type="evidence" value="ECO:0007669"/>
    <property type="project" value="InterPro"/>
</dbReference>
<proteinExistence type="predicted"/>
<dbReference type="Proteomes" id="UP000228503">
    <property type="component" value="Unassembled WGS sequence"/>
</dbReference>
<dbReference type="InterPro" id="IPR002102">
    <property type="entry name" value="Cohesin_dom"/>
</dbReference>
<dbReference type="SUPFAM" id="SSF49384">
    <property type="entry name" value="Carbohydrate-binding domain"/>
    <property type="match status" value="1"/>
</dbReference>
<accession>A0A2M7TXJ8</accession>
<protein>
    <recommendedName>
        <fullName evidence="2">Cohesin domain-containing protein</fullName>
    </recommendedName>
</protein>
<sequence length="225" mass="24676">MENQNQSYGPIDSAQMISEKKPAAHNVRMIFITVVVLLIALGGYIVLSNQGLKVQVQKALKLVPATPEENMDLAEIDLFVSEIKDRTIPWVEVRSDKDSAAIGDTVTVTMYGFSGGKDITGYDALIGIDPEAFEVISLESAMPGFQIFKFDKGMYHSVTGIKDVQMKEATVFDDSALLTIKLKPKKAGENVVTILTSKDNEQTKFVDKDVQVLTPQIGSVFITVK</sequence>
<dbReference type="InterPro" id="IPR008965">
    <property type="entry name" value="CBM2/CBM3_carb-bd_dom_sf"/>
</dbReference>
<evidence type="ECO:0000313" key="4">
    <source>
        <dbReference type="Proteomes" id="UP000228503"/>
    </source>
</evidence>
<organism evidence="3 4">
    <name type="scientific">Candidatus Roizmanbacteria bacterium CG_4_10_14_0_2_um_filter_39_13</name>
    <dbReference type="NCBI Taxonomy" id="1974825"/>
    <lineage>
        <taxon>Bacteria</taxon>
        <taxon>Candidatus Roizmaniibacteriota</taxon>
    </lineage>
</organism>
<name>A0A2M7TXJ8_9BACT</name>
<dbReference type="AlphaFoldDB" id="A0A2M7TXJ8"/>
<dbReference type="Pfam" id="PF00963">
    <property type="entry name" value="Cohesin"/>
    <property type="match status" value="1"/>
</dbReference>